<reference evidence="2" key="1">
    <citation type="submission" date="2022-12" db="EMBL/GenBank/DDBJ databases">
        <authorList>
            <person name="Alioto T."/>
            <person name="Alioto T."/>
            <person name="Gomez Garrido J."/>
        </authorList>
    </citation>
    <scope>NUCLEOTIDE SEQUENCE</scope>
</reference>
<feature type="compositionally biased region" description="Polar residues" evidence="1">
    <location>
        <begin position="81"/>
        <end position="91"/>
    </location>
</feature>
<evidence type="ECO:0000256" key="1">
    <source>
        <dbReference type="SAM" id="MobiDB-lite"/>
    </source>
</evidence>
<gene>
    <name evidence="2" type="ORF">PODLI_1B042905</name>
</gene>
<evidence type="ECO:0000313" key="3">
    <source>
        <dbReference type="Proteomes" id="UP001178461"/>
    </source>
</evidence>
<dbReference type="Proteomes" id="UP001178461">
    <property type="component" value="Chromosome 6"/>
</dbReference>
<evidence type="ECO:0000313" key="2">
    <source>
        <dbReference type="EMBL" id="CAI5776713.1"/>
    </source>
</evidence>
<feature type="compositionally biased region" description="Basic and acidic residues" evidence="1">
    <location>
        <begin position="64"/>
        <end position="76"/>
    </location>
</feature>
<name>A0AA35KG77_9SAUR</name>
<dbReference type="AlphaFoldDB" id="A0AA35KG77"/>
<feature type="compositionally biased region" description="Basic and acidic residues" evidence="1">
    <location>
        <begin position="134"/>
        <end position="155"/>
    </location>
</feature>
<feature type="compositionally biased region" description="Basic and acidic residues" evidence="1">
    <location>
        <begin position="42"/>
        <end position="51"/>
    </location>
</feature>
<organism evidence="2 3">
    <name type="scientific">Podarcis lilfordi</name>
    <name type="common">Lilford's wall lizard</name>
    <dbReference type="NCBI Taxonomy" id="74358"/>
    <lineage>
        <taxon>Eukaryota</taxon>
        <taxon>Metazoa</taxon>
        <taxon>Chordata</taxon>
        <taxon>Craniata</taxon>
        <taxon>Vertebrata</taxon>
        <taxon>Euteleostomi</taxon>
        <taxon>Lepidosauria</taxon>
        <taxon>Squamata</taxon>
        <taxon>Bifurcata</taxon>
        <taxon>Unidentata</taxon>
        <taxon>Episquamata</taxon>
        <taxon>Laterata</taxon>
        <taxon>Lacertibaenia</taxon>
        <taxon>Lacertidae</taxon>
        <taxon>Podarcis</taxon>
    </lineage>
</organism>
<dbReference type="EMBL" id="OX395131">
    <property type="protein sequence ID" value="CAI5776713.1"/>
    <property type="molecule type" value="Genomic_DNA"/>
</dbReference>
<keyword evidence="3" id="KW-1185">Reference proteome</keyword>
<sequence>MASDNRSCPPACRPIWLRRLSASLKMAGASDSRPPAPPPSEEQERQPEKTKRDSKRRTSCSNPADRKANKRGDPAAKPRSSRLTQPPGQQRANKRGDPAAKPRSSRLTRRVLPSQQPLSENEKTAAEGGSLEKILIDEVRRQPRTEHEPRNREAPATEGATGTGSPKQLNSGGLK</sequence>
<accession>A0AA35KG77</accession>
<feature type="compositionally biased region" description="Polar residues" evidence="1">
    <location>
        <begin position="163"/>
        <end position="175"/>
    </location>
</feature>
<proteinExistence type="predicted"/>
<protein>
    <submittedName>
        <fullName evidence="2">Uncharacterized protein</fullName>
    </submittedName>
</protein>
<feature type="region of interest" description="Disordered" evidence="1">
    <location>
        <begin position="23"/>
        <end position="175"/>
    </location>
</feature>